<sequence length="109" mass="11206">MSPWVGLAAAVVLVASHWGAYEHGRSVEQAQAGQVSAKRDSGVCLAEVIGERDARQQQRQGARAQEEARATAHDQRVVAAAGGASADAAGQRLRSDAAQFAAAVVTKGA</sequence>
<accession>A0ABN4XZ48</accession>
<keyword evidence="3" id="KW-1185">Reference proteome</keyword>
<organism evidence="2 3">
    <name type="scientific">Pseudomonas parafulva</name>
    <dbReference type="NCBI Taxonomy" id="157782"/>
    <lineage>
        <taxon>Bacteria</taxon>
        <taxon>Pseudomonadati</taxon>
        <taxon>Pseudomonadota</taxon>
        <taxon>Gammaproteobacteria</taxon>
        <taxon>Pseudomonadales</taxon>
        <taxon>Pseudomonadaceae</taxon>
        <taxon>Pseudomonas</taxon>
    </lineage>
</organism>
<protein>
    <recommendedName>
        <fullName evidence="4">Lipoprotein</fullName>
    </recommendedName>
</protein>
<evidence type="ECO:0008006" key="4">
    <source>
        <dbReference type="Google" id="ProtNLM"/>
    </source>
</evidence>
<evidence type="ECO:0000313" key="3">
    <source>
        <dbReference type="Proteomes" id="UP000191010"/>
    </source>
</evidence>
<feature type="region of interest" description="Disordered" evidence="1">
    <location>
        <begin position="54"/>
        <end position="74"/>
    </location>
</feature>
<name>A0ABN4XZ48_9PSED</name>
<dbReference type="EMBL" id="CP019952">
    <property type="protein sequence ID" value="AQW68585.1"/>
    <property type="molecule type" value="Genomic_DNA"/>
</dbReference>
<feature type="compositionally biased region" description="Basic and acidic residues" evidence="1">
    <location>
        <begin position="64"/>
        <end position="74"/>
    </location>
</feature>
<dbReference type="RefSeq" id="WP_058638270.1">
    <property type="nucleotide sequence ID" value="NZ_CP019952.1"/>
</dbReference>
<dbReference type="Pfam" id="PF10721">
    <property type="entry name" value="DUF2514"/>
    <property type="match status" value="1"/>
</dbReference>
<evidence type="ECO:0000256" key="1">
    <source>
        <dbReference type="SAM" id="MobiDB-lite"/>
    </source>
</evidence>
<dbReference type="InterPro" id="IPR019659">
    <property type="entry name" value="DUF2514"/>
</dbReference>
<dbReference type="Proteomes" id="UP000191010">
    <property type="component" value="Chromosome"/>
</dbReference>
<gene>
    <name evidence="2" type="ORF">B2J77_10365</name>
</gene>
<reference evidence="2 3" key="1">
    <citation type="submission" date="2017-02" db="EMBL/GenBank/DDBJ databases">
        <authorList>
            <person name="Guo L."/>
        </authorList>
    </citation>
    <scope>NUCLEOTIDE SEQUENCE [LARGE SCALE GENOMIC DNA]</scope>
    <source>
        <strain evidence="2 3">PRS09-11288</strain>
    </source>
</reference>
<evidence type="ECO:0000313" key="2">
    <source>
        <dbReference type="EMBL" id="AQW68585.1"/>
    </source>
</evidence>
<proteinExistence type="predicted"/>